<dbReference type="GO" id="GO:0005737">
    <property type="term" value="C:cytoplasm"/>
    <property type="evidence" value="ECO:0007669"/>
    <property type="project" value="TreeGrafter"/>
</dbReference>
<name>A0A381ZEN3_9ZZZZ</name>
<comment type="cofactor">
    <cofactor evidence="1">
        <name>pyridoxal 5'-phosphate</name>
        <dbReference type="ChEBI" id="CHEBI:597326"/>
    </cofactor>
</comment>
<dbReference type="FunFam" id="3.90.1150.10:FF:000033">
    <property type="entry name" value="Cystathionine gamma-synthase"/>
    <property type="match status" value="1"/>
</dbReference>
<evidence type="ECO:0008006" key="4">
    <source>
        <dbReference type="Google" id="ProtNLM"/>
    </source>
</evidence>
<dbReference type="Pfam" id="PF01053">
    <property type="entry name" value="Cys_Met_Meta_PP"/>
    <property type="match status" value="1"/>
</dbReference>
<dbReference type="GO" id="GO:0019346">
    <property type="term" value="P:transsulfuration"/>
    <property type="evidence" value="ECO:0007669"/>
    <property type="project" value="InterPro"/>
</dbReference>
<dbReference type="GO" id="GO:0071268">
    <property type="term" value="P:homocysteine biosynthetic process"/>
    <property type="evidence" value="ECO:0007669"/>
    <property type="project" value="InterPro"/>
</dbReference>
<dbReference type="InterPro" id="IPR006234">
    <property type="entry name" value="O-succ-hSer_sulfhydrylase"/>
</dbReference>
<reference evidence="3" key="1">
    <citation type="submission" date="2018-05" db="EMBL/GenBank/DDBJ databases">
        <authorList>
            <person name="Lanie J.A."/>
            <person name="Ng W.-L."/>
            <person name="Kazmierczak K.M."/>
            <person name="Andrzejewski T.M."/>
            <person name="Davidsen T.M."/>
            <person name="Wayne K.J."/>
            <person name="Tettelin H."/>
            <person name="Glass J.I."/>
            <person name="Rusch D."/>
            <person name="Podicherti R."/>
            <person name="Tsui H.-C.T."/>
            <person name="Winkler M.E."/>
        </authorList>
    </citation>
    <scope>NUCLEOTIDE SEQUENCE</scope>
</reference>
<dbReference type="EMBL" id="UINC01021043">
    <property type="protein sequence ID" value="SVA87765.1"/>
    <property type="molecule type" value="Genomic_DNA"/>
</dbReference>
<proteinExistence type="inferred from homology"/>
<dbReference type="SUPFAM" id="SSF53383">
    <property type="entry name" value="PLP-dependent transferases"/>
    <property type="match status" value="1"/>
</dbReference>
<dbReference type="AlphaFoldDB" id="A0A381ZEN3"/>
<dbReference type="PANTHER" id="PTHR11808">
    <property type="entry name" value="TRANS-SULFURATION ENZYME FAMILY MEMBER"/>
    <property type="match status" value="1"/>
</dbReference>
<dbReference type="InterPro" id="IPR015421">
    <property type="entry name" value="PyrdxlP-dep_Trfase_major"/>
</dbReference>
<dbReference type="InterPro" id="IPR015424">
    <property type="entry name" value="PyrdxlP-dep_Trfase"/>
</dbReference>
<accession>A0A381ZEN3</accession>
<dbReference type="InterPro" id="IPR000277">
    <property type="entry name" value="Cys/Met-Metab_PyrdxlP-dep_enz"/>
</dbReference>
<dbReference type="HAMAP" id="MF_02056">
    <property type="entry name" value="MetZ"/>
    <property type="match status" value="1"/>
</dbReference>
<dbReference type="Gene3D" id="3.40.640.10">
    <property type="entry name" value="Type I PLP-dependent aspartate aminotransferase-like (Major domain)"/>
    <property type="match status" value="1"/>
</dbReference>
<dbReference type="PANTHER" id="PTHR11808:SF80">
    <property type="entry name" value="CYSTATHIONINE GAMMA-LYASE"/>
    <property type="match status" value="1"/>
</dbReference>
<dbReference type="NCBIfam" id="TIGR01325">
    <property type="entry name" value="O_suc_HS_sulf"/>
    <property type="match status" value="1"/>
</dbReference>
<protein>
    <recommendedName>
        <fullName evidence="4">O-succinylhomoserine sulfhydrylase</fullName>
    </recommendedName>
</protein>
<dbReference type="GO" id="GO:0030170">
    <property type="term" value="F:pyridoxal phosphate binding"/>
    <property type="evidence" value="ECO:0007669"/>
    <property type="project" value="InterPro"/>
</dbReference>
<dbReference type="InterPro" id="IPR015422">
    <property type="entry name" value="PyrdxlP-dep_Trfase_small"/>
</dbReference>
<dbReference type="FunFam" id="3.40.640.10:FF:000046">
    <property type="entry name" value="Cystathionine gamma-lyase"/>
    <property type="match status" value="1"/>
</dbReference>
<evidence type="ECO:0000313" key="3">
    <source>
        <dbReference type="EMBL" id="SVA87765.1"/>
    </source>
</evidence>
<organism evidence="3">
    <name type="scientific">marine metagenome</name>
    <dbReference type="NCBI Taxonomy" id="408172"/>
    <lineage>
        <taxon>unclassified sequences</taxon>
        <taxon>metagenomes</taxon>
        <taxon>ecological metagenomes</taxon>
    </lineage>
</organism>
<sequence length="397" mass="43649">MVRKTSKPSWRTSTNLVRGGTNRSEFAETNEAIFITSGYVYESAEQAQRAFKNQEDRYIYSRFSNPTVGMFEERMRLLEGTKSCRATATGMAAVWASLAAQLKAGDRLVASKALFGSCHVVCSEFLPKFGVESVMVDGTNLNEWEDALNKPTDVVFMETPSNPQMDLIDIEAVCSLAHKVGAKVVVDNVFATPILQKPIEFGADIVVYSATKHIDGQGRAMGGAILTNDVEFADGNLLQFLRHTGPSLSPFNAWTLLKGLETLELRMAQHCSNARKVAELLSTHTELSKVIYPGLKAHPQHNLYKKQMSDAGSIVCFELEGGIKQAFKVMNAFKLIDISNNLGDAKSLVTHPASTTHQRLSQEDRDAVGVTDGLVRISVGLEDIEDIMEDLDQALRI</sequence>
<gene>
    <name evidence="3" type="ORF">METZ01_LOCUS140619</name>
</gene>
<dbReference type="Gene3D" id="3.90.1150.10">
    <property type="entry name" value="Aspartate Aminotransferase, domain 1"/>
    <property type="match status" value="1"/>
</dbReference>
<dbReference type="CDD" id="cd00614">
    <property type="entry name" value="CGS_like"/>
    <property type="match status" value="1"/>
</dbReference>
<keyword evidence="2" id="KW-0663">Pyridoxal phosphate</keyword>
<dbReference type="PIRSF" id="PIRSF001434">
    <property type="entry name" value="CGS"/>
    <property type="match status" value="1"/>
</dbReference>
<dbReference type="GO" id="GO:0016846">
    <property type="term" value="F:carbon-sulfur lyase activity"/>
    <property type="evidence" value="ECO:0007669"/>
    <property type="project" value="TreeGrafter"/>
</dbReference>
<evidence type="ECO:0000256" key="1">
    <source>
        <dbReference type="ARBA" id="ARBA00001933"/>
    </source>
</evidence>
<dbReference type="GO" id="GO:0009086">
    <property type="term" value="P:methionine biosynthetic process"/>
    <property type="evidence" value="ECO:0007669"/>
    <property type="project" value="UniProtKB-ARBA"/>
</dbReference>
<evidence type="ECO:0000256" key="2">
    <source>
        <dbReference type="ARBA" id="ARBA00022898"/>
    </source>
</evidence>